<dbReference type="Proteomes" id="UP000800200">
    <property type="component" value="Unassembled WGS sequence"/>
</dbReference>
<gene>
    <name evidence="2" type="ORF">K469DRAFT_712998</name>
</gene>
<name>A0A6A6DUU3_9PEZI</name>
<keyword evidence="1" id="KW-1133">Transmembrane helix</keyword>
<keyword evidence="1" id="KW-0812">Transmembrane</keyword>
<evidence type="ECO:0000313" key="3">
    <source>
        <dbReference type="Proteomes" id="UP000800200"/>
    </source>
</evidence>
<evidence type="ECO:0000313" key="2">
    <source>
        <dbReference type="EMBL" id="KAF2181938.1"/>
    </source>
</evidence>
<sequence>MSTPQPPLSPEQKLAQQQRERTDKLMRNIAIGGVIVFPIIAFMPPRKLDWYTFGLGVGFYLSADHLINVSTGKSIYENLSFSNPSRSLPTERAREMQRQLQEKELREQGRDAMRGLSNKDEKKTKGFLQKVWMGSETEGWKERRMRVEKDALESGKTYSSIILDQIWEVWNWDKDEKDTKDEPKKD</sequence>
<organism evidence="2 3">
    <name type="scientific">Zopfia rhizophila CBS 207.26</name>
    <dbReference type="NCBI Taxonomy" id="1314779"/>
    <lineage>
        <taxon>Eukaryota</taxon>
        <taxon>Fungi</taxon>
        <taxon>Dikarya</taxon>
        <taxon>Ascomycota</taxon>
        <taxon>Pezizomycotina</taxon>
        <taxon>Dothideomycetes</taxon>
        <taxon>Dothideomycetes incertae sedis</taxon>
        <taxon>Zopfiaceae</taxon>
        <taxon>Zopfia</taxon>
    </lineage>
</organism>
<dbReference type="AlphaFoldDB" id="A0A6A6DUU3"/>
<proteinExistence type="predicted"/>
<keyword evidence="1" id="KW-0472">Membrane</keyword>
<dbReference type="OrthoDB" id="5411041at2759"/>
<dbReference type="EMBL" id="ML994650">
    <property type="protein sequence ID" value="KAF2181938.1"/>
    <property type="molecule type" value="Genomic_DNA"/>
</dbReference>
<protein>
    <submittedName>
        <fullName evidence="2">Uncharacterized protein</fullName>
    </submittedName>
</protein>
<reference evidence="2" key="1">
    <citation type="journal article" date="2020" name="Stud. Mycol.">
        <title>101 Dothideomycetes genomes: a test case for predicting lifestyles and emergence of pathogens.</title>
        <authorList>
            <person name="Haridas S."/>
            <person name="Albert R."/>
            <person name="Binder M."/>
            <person name="Bloem J."/>
            <person name="Labutti K."/>
            <person name="Salamov A."/>
            <person name="Andreopoulos B."/>
            <person name="Baker S."/>
            <person name="Barry K."/>
            <person name="Bills G."/>
            <person name="Bluhm B."/>
            <person name="Cannon C."/>
            <person name="Castanera R."/>
            <person name="Culley D."/>
            <person name="Daum C."/>
            <person name="Ezra D."/>
            <person name="Gonzalez J."/>
            <person name="Henrissat B."/>
            <person name="Kuo A."/>
            <person name="Liang C."/>
            <person name="Lipzen A."/>
            <person name="Lutzoni F."/>
            <person name="Magnuson J."/>
            <person name="Mondo S."/>
            <person name="Nolan M."/>
            <person name="Ohm R."/>
            <person name="Pangilinan J."/>
            <person name="Park H.-J."/>
            <person name="Ramirez L."/>
            <person name="Alfaro M."/>
            <person name="Sun H."/>
            <person name="Tritt A."/>
            <person name="Yoshinaga Y."/>
            <person name="Zwiers L.-H."/>
            <person name="Turgeon B."/>
            <person name="Goodwin S."/>
            <person name="Spatafora J."/>
            <person name="Crous P."/>
            <person name="Grigoriev I."/>
        </authorList>
    </citation>
    <scope>NUCLEOTIDE SEQUENCE</scope>
    <source>
        <strain evidence="2">CBS 207.26</strain>
    </source>
</reference>
<feature type="transmembrane region" description="Helical" evidence="1">
    <location>
        <begin position="25"/>
        <end position="44"/>
    </location>
</feature>
<accession>A0A6A6DUU3</accession>
<evidence type="ECO:0000256" key="1">
    <source>
        <dbReference type="SAM" id="Phobius"/>
    </source>
</evidence>
<keyword evidence="3" id="KW-1185">Reference proteome</keyword>